<proteinExistence type="predicted"/>
<protein>
    <submittedName>
        <fullName evidence="2">Riboflavin biosynthesis protein RibD</fullName>
    </submittedName>
</protein>
<sequence>MARALELARKGVYSTHPNPRVGCVIVRDGQIVGEGWHVRAGEPHAEVHALRQAGELAR</sequence>
<dbReference type="Proteomes" id="UP000482634">
    <property type="component" value="Unassembled WGS sequence"/>
</dbReference>
<dbReference type="InterPro" id="IPR002125">
    <property type="entry name" value="CMP_dCMP_dom"/>
</dbReference>
<gene>
    <name evidence="2" type="ORF">G3436_22140</name>
</gene>
<accession>A0A6B3P2E9</accession>
<organism evidence="2 3">
    <name type="scientific">Pseudomonas brassicae</name>
    <dbReference type="NCBI Taxonomy" id="2708063"/>
    <lineage>
        <taxon>Bacteria</taxon>
        <taxon>Pseudomonadati</taxon>
        <taxon>Pseudomonadota</taxon>
        <taxon>Gammaproteobacteria</taxon>
        <taxon>Pseudomonadales</taxon>
        <taxon>Pseudomonadaceae</taxon>
        <taxon>Pseudomonas</taxon>
    </lineage>
</organism>
<dbReference type="Pfam" id="PF00383">
    <property type="entry name" value="dCMP_cyt_deam_1"/>
    <property type="match status" value="1"/>
</dbReference>
<dbReference type="PROSITE" id="PS51747">
    <property type="entry name" value="CYT_DCMP_DEAMINASES_2"/>
    <property type="match status" value="1"/>
</dbReference>
<comment type="caution">
    <text evidence="2">The sequence shown here is derived from an EMBL/GenBank/DDBJ whole genome shotgun (WGS) entry which is preliminary data.</text>
</comment>
<dbReference type="SUPFAM" id="SSF53927">
    <property type="entry name" value="Cytidine deaminase-like"/>
    <property type="match status" value="1"/>
</dbReference>
<dbReference type="InterPro" id="IPR016193">
    <property type="entry name" value="Cytidine_deaminase-like"/>
</dbReference>
<dbReference type="EMBL" id="JAAHBU010000382">
    <property type="protein sequence ID" value="NER66067.1"/>
    <property type="molecule type" value="Genomic_DNA"/>
</dbReference>
<evidence type="ECO:0000259" key="1">
    <source>
        <dbReference type="PROSITE" id="PS51747"/>
    </source>
</evidence>
<dbReference type="GO" id="GO:0003824">
    <property type="term" value="F:catalytic activity"/>
    <property type="evidence" value="ECO:0007669"/>
    <property type="project" value="InterPro"/>
</dbReference>
<feature type="non-terminal residue" evidence="2">
    <location>
        <position position="58"/>
    </location>
</feature>
<keyword evidence="3" id="KW-1185">Reference proteome</keyword>
<dbReference type="Gene3D" id="3.40.140.10">
    <property type="entry name" value="Cytidine Deaminase, domain 2"/>
    <property type="match status" value="1"/>
</dbReference>
<reference evidence="2 3" key="1">
    <citation type="submission" date="2020-02" db="EMBL/GenBank/DDBJ databases">
        <title>Broccoli isolated Pseudomonas sp.</title>
        <authorList>
            <person name="Fujikawa T."/>
            <person name="Sawada H."/>
        </authorList>
    </citation>
    <scope>NUCLEOTIDE SEQUENCE [LARGE SCALE GENOMIC DNA]</scope>
    <source>
        <strain evidence="2 3">MAFF212427</strain>
    </source>
</reference>
<evidence type="ECO:0000313" key="3">
    <source>
        <dbReference type="Proteomes" id="UP000482634"/>
    </source>
</evidence>
<dbReference type="AlphaFoldDB" id="A0A6B3P2E9"/>
<feature type="domain" description="CMP/dCMP-type deaminase" evidence="1">
    <location>
        <begin position="1"/>
        <end position="58"/>
    </location>
</feature>
<name>A0A6B3P2E9_9PSED</name>
<evidence type="ECO:0000313" key="2">
    <source>
        <dbReference type="EMBL" id="NER66067.1"/>
    </source>
</evidence>